<name>A0A8K0NDJ0_COCNU</name>
<dbReference type="Proteomes" id="UP000797356">
    <property type="component" value="Chromosome 16"/>
</dbReference>
<gene>
    <name evidence="1" type="ORF">COCNU_16G001670</name>
</gene>
<keyword evidence="2" id="KW-1185">Reference proteome</keyword>
<comment type="caution">
    <text evidence="1">The sequence shown here is derived from an EMBL/GenBank/DDBJ whole genome shotgun (WGS) entry which is preliminary data.</text>
</comment>
<evidence type="ECO:0000313" key="1">
    <source>
        <dbReference type="EMBL" id="KAG1371073.1"/>
    </source>
</evidence>
<evidence type="ECO:0000313" key="2">
    <source>
        <dbReference type="Proteomes" id="UP000797356"/>
    </source>
</evidence>
<reference evidence="1" key="1">
    <citation type="journal article" date="2017" name="Gigascience">
        <title>The genome draft of coconut (Cocos nucifera).</title>
        <authorList>
            <person name="Xiao Y."/>
            <person name="Xu P."/>
            <person name="Fan H."/>
            <person name="Baudouin L."/>
            <person name="Xia W."/>
            <person name="Bocs S."/>
            <person name="Xu J."/>
            <person name="Li Q."/>
            <person name="Guo A."/>
            <person name="Zhou L."/>
            <person name="Li J."/>
            <person name="Wu Y."/>
            <person name="Ma Z."/>
            <person name="Armero A."/>
            <person name="Issali A.E."/>
            <person name="Liu N."/>
            <person name="Peng M."/>
            <person name="Yang Y."/>
        </authorList>
    </citation>
    <scope>NUCLEOTIDE SEQUENCE</scope>
    <source>
        <tissue evidence="1">Spear leaf of Hainan Tall coconut</tissue>
    </source>
</reference>
<protein>
    <submittedName>
        <fullName evidence="1">Uncharacterized protein</fullName>
    </submittedName>
</protein>
<accession>A0A8K0NDJ0</accession>
<proteinExistence type="predicted"/>
<sequence length="147" mass="15721">MDIFASLGPCGSMASSSTPHSLHHLEAIGLRALEKSHSVINTYLPISNDARSLGTNFGVFLAPMMPRGTTIHQVPATSLGRMVASERNPMEISSSRGIQDSFYPMDRVLSTASKVFDDLPVTISKGVTFATVAGRSVPTSLIECRVL</sequence>
<dbReference type="AlphaFoldDB" id="A0A8K0NDJ0"/>
<dbReference type="EMBL" id="CM017887">
    <property type="protein sequence ID" value="KAG1371073.1"/>
    <property type="molecule type" value="Genomic_DNA"/>
</dbReference>
<reference evidence="1" key="2">
    <citation type="submission" date="2019-07" db="EMBL/GenBank/DDBJ databases">
        <authorList>
            <person name="Yang Y."/>
            <person name="Bocs S."/>
            <person name="Baudouin L."/>
        </authorList>
    </citation>
    <scope>NUCLEOTIDE SEQUENCE</scope>
    <source>
        <tissue evidence="1">Spear leaf of Hainan Tall coconut</tissue>
    </source>
</reference>
<organism evidence="1 2">
    <name type="scientific">Cocos nucifera</name>
    <name type="common">Coconut palm</name>
    <dbReference type="NCBI Taxonomy" id="13894"/>
    <lineage>
        <taxon>Eukaryota</taxon>
        <taxon>Viridiplantae</taxon>
        <taxon>Streptophyta</taxon>
        <taxon>Embryophyta</taxon>
        <taxon>Tracheophyta</taxon>
        <taxon>Spermatophyta</taxon>
        <taxon>Magnoliopsida</taxon>
        <taxon>Liliopsida</taxon>
        <taxon>Arecaceae</taxon>
        <taxon>Arecoideae</taxon>
        <taxon>Cocoseae</taxon>
        <taxon>Attaleinae</taxon>
        <taxon>Cocos</taxon>
    </lineage>
</organism>